<feature type="chain" id="PRO_5039707281" evidence="1">
    <location>
        <begin position="18"/>
        <end position="1250"/>
    </location>
</feature>
<evidence type="ECO:0000313" key="4">
    <source>
        <dbReference type="Proteomes" id="UP000245202"/>
    </source>
</evidence>
<dbReference type="InterPro" id="IPR008979">
    <property type="entry name" value="Galactose-bd-like_sf"/>
</dbReference>
<dbReference type="SUPFAM" id="SSF49785">
    <property type="entry name" value="Galactose-binding domain-like"/>
    <property type="match status" value="1"/>
</dbReference>
<feature type="signal peptide" evidence="1">
    <location>
        <begin position="1"/>
        <end position="17"/>
    </location>
</feature>
<accession>A0A2R5F2Z3</accession>
<evidence type="ECO:0000256" key="1">
    <source>
        <dbReference type="SAM" id="SignalP"/>
    </source>
</evidence>
<comment type="caution">
    <text evidence="3">The sequence shown here is derived from an EMBL/GenBank/DDBJ whole genome shotgun (WGS) entry which is preliminary data.</text>
</comment>
<evidence type="ECO:0000313" key="3">
    <source>
        <dbReference type="EMBL" id="GBG10281.1"/>
    </source>
</evidence>
<sequence>MLIGLFMFALNIFPIQATYVSASNQATFYVSPSGSDSNPGTLSAPFQTIQKARDAVRMINQNMTGDIMVYLRGGTYQLDDTIQLNELDSGTKGYRVIYRAYQTEVPVLTGGVPVTGWTLDSGGIYKATVSSVSNFRQLYVNGERAQRAQTSTLNTALGYHYDASSKIDGFIVNGSVVDIYDNASDVEINWKREWVNTRLPVAQIMDGAAGEKIILMQQPYFDWAMTMNASFTTIAITDPFYIENAKELLDEAGEWYFNQTTSTLYYWPKPGEDMNALEAYIPNDDVTTLLSIKGASMTSQANHITIQGLTFAHTTELRASTQGVAPLQASFWINEVDQTVFTTNGVMPSAAIDVEHANQIIIESNRLKHLGAAGIKMDNDVQDSQIINNTITDVSADAIIIGTWHHRHIDSSLQEALCSNILVRNNLISNVANEYWSSPAITVFFGKQIDIQHNDISNIPYTGISMGWDGWGGVMWDEFSLGSNRIAWNKISDYMKKMRDGGGIYTLNTQPDTVIEGNYITNMNNSYGGIYPDEGSGYLKIINNVVENMGSANWLYIWQSSINHIKVDNNYTNSTNIINNGTMISISNTNYYSGVRPASAQAIVSNAGITSNTYTPLPAPPQSTIGDLAFEKPCYAFYLDDSYATVHPGSDGCRAVDGYDSTYAQAFGQWKWREVVNLGSVKNINKVIVTFPQIPSADLTLYATEYKIKVSIDGTNYATAASVTSGTGGAITTMFNPVSARYVMIEAVKPDNSGQAGTQMAISSLEIFGIEDELSQKVNDTAPSIIYIGNWNYSGSRGFGNYKDDVHYTADNGDYFELTFVGSGIELISEKYMDRGDIDIYIDDIYKETVSSYISSGSQVDQTIFSERNLVNGKHTLRGVKRTGTVMVVDAVKIYNPEFNVPVNNDRSEIHYSGSWVHSTGRGYGNYLDDVHHTNTLNDYFEFTFTGSGVDLISEKYLDRGDIDIYLDGVYIETISCYSPVSMVQQTVFSSGELANGLHTIKGVMKSGSAMVVDAFKVYDSGFNPPAASNLKLWLRADAGVIKDSNGFIGTWQDLSGNGNHAIQSHISNKPAWIDHEVNGRPVIRFDGVNDFMSIPSLTGNMDDFTIIFMLRPAELANYNQKMYASGAWGEFVMHTDENGGLYVGTDIATRMEPSNSTYKRGNYAIDVFQRWAYSYSSVEGRGFIYRDDYHSASPVLQTNPNNWSGFMLGENGTGTIHGDITEIFIYDKVLTDAERIHIISYLNTRYVNN</sequence>
<proteinExistence type="predicted"/>
<reference evidence="3 4" key="1">
    <citation type="submission" date="2017-08" db="EMBL/GenBank/DDBJ databases">
        <title>Substantial Increase in Enzyme Production by Combined Drug-Resistance Mutations in Paenibacillus agaridevorans.</title>
        <authorList>
            <person name="Tanaka Y."/>
            <person name="Funane K."/>
            <person name="Hosaka T."/>
            <person name="Shiwa Y."/>
            <person name="Fujita N."/>
            <person name="Miyazaki T."/>
            <person name="Yoshikawa H."/>
            <person name="Murakami K."/>
            <person name="Kasahara K."/>
            <person name="Inaoka T."/>
            <person name="Hiraga Y."/>
            <person name="Ochi K."/>
        </authorList>
    </citation>
    <scope>NUCLEOTIDE SEQUENCE [LARGE SCALE GENOMIC DNA]</scope>
    <source>
        <strain evidence="3 4">T-3040</strain>
    </source>
</reference>
<dbReference type="PANTHER" id="PTHR36453">
    <property type="entry name" value="SECRETED PROTEIN-RELATED"/>
    <property type="match status" value="1"/>
</dbReference>
<dbReference type="PROSITE" id="PS50022">
    <property type="entry name" value="FA58C_3"/>
    <property type="match status" value="1"/>
</dbReference>
<dbReference type="Gene3D" id="2.160.20.10">
    <property type="entry name" value="Single-stranded right-handed beta-helix, Pectin lyase-like"/>
    <property type="match status" value="2"/>
</dbReference>
<dbReference type="PANTHER" id="PTHR36453:SF1">
    <property type="entry name" value="RIGHT HANDED BETA HELIX DOMAIN-CONTAINING PROTEIN"/>
    <property type="match status" value="1"/>
</dbReference>
<dbReference type="Pfam" id="PF21231">
    <property type="entry name" value="GH141_M"/>
    <property type="match status" value="1"/>
</dbReference>
<dbReference type="Gene3D" id="2.60.120.260">
    <property type="entry name" value="Galactose-binding domain-like"/>
    <property type="match status" value="3"/>
</dbReference>
<dbReference type="InterPro" id="IPR012334">
    <property type="entry name" value="Pectin_lyas_fold"/>
</dbReference>
<dbReference type="InterPro" id="IPR048482">
    <property type="entry name" value="GH141_ins"/>
</dbReference>
<organism evidence="3 4">
    <name type="scientific">Paenibacillus agaridevorans</name>
    <dbReference type="NCBI Taxonomy" id="171404"/>
    <lineage>
        <taxon>Bacteria</taxon>
        <taxon>Bacillati</taxon>
        <taxon>Bacillota</taxon>
        <taxon>Bacilli</taxon>
        <taxon>Bacillales</taxon>
        <taxon>Paenibacillaceae</taxon>
        <taxon>Paenibacillus</taxon>
    </lineage>
</organism>
<feature type="domain" description="F5/8 type C" evidence="2">
    <location>
        <begin position="676"/>
        <end position="770"/>
    </location>
</feature>
<protein>
    <submittedName>
        <fullName evidence="3">Putative carbohydrate-binding protein</fullName>
    </submittedName>
</protein>
<dbReference type="InterPro" id="IPR006626">
    <property type="entry name" value="PbH1"/>
</dbReference>
<dbReference type="InterPro" id="IPR011050">
    <property type="entry name" value="Pectin_lyase_fold/virulence"/>
</dbReference>
<dbReference type="Pfam" id="PF22633">
    <property type="entry name" value="F5_F8_type_C_2"/>
    <property type="match status" value="1"/>
</dbReference>
<dbReference type="InterPro" id="IPR000421">
    <property type="entry name" value="FA58C"/>
</dbReference>
<dbReference type="Pfam" id="PF13229">
    <property type="entry name" value="Beta_helix"/>
    <property type="match status" value="1"/>
</dbReference>
<dbReference type="SUPFAM" id="SSF51126">
    <property type="entry name" value="Pectin lyase-like"/>
    <property type="match status" value="1"/>
</dbReference>
<dbReference type="Proteomes" id="UP000245202">
    <property type="component" value="Unassembled WGS sequence"/>
</dbReference>
<dbReference type="InterPro" id="IPR039448">
    <property type="entry name" value="Beta_helix"/>
</dbReference>
<dbReference type="InterPro" id="IPR013320">
    <property type="entry name" value="ConA-like_dom_sf"/>
</dbReference>
<dbReference type="AlphaFoldDB" id="A0A2R5F2Z3"/>
<dbReference type="SMART" id="SM00710">
    <property type="entry name" value="PbH1"/>
    <property type="match status" value="6"/>
</dbReference>
<gene>
    <name evidence="3" type="ORF">PAT3040_05003</name>
</gene>
<keyword evidence="4" id="KW-1185">Reference proteome</keyword>
<dbReference type="SUPFAM" id="SSF49899">
    <property type="entry name" value="Concanavalin A-like lectins/glucanases"/>
    <property type="match status" value="1"/>
</dbReference>
<dbReference type="EMBL" id="BDQX01000304">
    <property type="protein sequence ID" value="GBG10281.1"/>
    <property type="molecule type" value="Genomic_DNA"/>
</dbReference>
<evidence type="ECO:0000259" key="2">
    <source>
        <dbReference type="PROSITE" id="PS50022"/>
    </source>
</evidence>
<name>A0A2R5F2Z3_9BACL</name>
<keyword evidence="1" id="KW-0732">Signal</keyword>